<dbReference type="GO" id="GO:0006357">
    <property type="term" value="P:regulation of transcription by RNA polymerase II"/>
    <property type="evidence" value="ECO:0000318"/>
    <property type="project" value="GO_Central"/>
</dbReference>
<accession>T1EHA9</accession>
<dbReference type="HOGENOM" id="CLU_171328_3_0_1"/>
<dbReference type="GO" id="GO:0000981">
    <property type="term" value="F:DNA-binding transcription factor activity, RNA polymerase II-specific"/>
    <property type="evidence" value="ECO:0000318"/>
    <property type="project" value="GO_Central"/>
</dbReference>
<dbReference type="AlphaFoldDB" id="T1EHA9"/>
<dbReference type="GO" id="GO:0032502">
    <property type="term" value="P:developmental process"/>
    <property type="evidence" value="ECO:0000318"/>
    <property type="project" value="GO_Central"/>
</dbReference>
<dbReference type="InterPro" id="IPR036638">
    <property type="entry name" value="HLH_DNA-bd_sf"/>
</dbReference>
<dbReference type="PANTHER" id="PTHR23349:SF63">
    <property type="entry name" value="FER3-LIKE PROTEIN"/>
    <property type="match status" value="1"/>
</dbReference>
<sequence>TTSTKRKRLINQEQRRAANVRERRRMNNLNKAFDELRDKVPRFEYEKRLSRIDTLKLASEYIIFLNRIL</sequence>
<dbReference type="SMART" id="SM00353">
    <property type="entry name" value="HLH"/>
    <property type="match status" value="1"/>
</dbReference>
<feature type="domain" description="BHLH" evidence="2">
    <location>
        <begin position="13"/>
        <end position="65"/>
    </location>
</feature>
<dbReference type="STRING" id="6412.T1EHA9"/>
<evidence type="ECO:0000256" key="1">
    <source>
        <dbReference type="SAM" id="MobiDB-lite"/>
    </source>
</evidence>
<dbReference type="Proteomes" id="UP000015101">
    <property type="component" value="Unassembled WGS sequence"/>
</dbReference>
<dbReference type="GO" id="GO:0046983">
    <property type="term" value="F:protein dimerization activity"/>
    <property type="evidence" value="ECO:0007669"/>
    <property type="project" value="InterPro"/>
</dbReference>
<dbReference type="EnsemblMetazoa" id="HelroT126756">
    <property type="protein sequence ID" value="HelroP126756"/>
    <property type="gene ID" value="HelroG126756"/>
</dbReference>
<dbReference type="Pfam" id="PF00010">
    <property type="entry name" value="HLH"/>
    <property type="match status" value="1"/>
</dbReference>
<dbReference type="InParanoid" id="T1EHA9"/>
<reference evidence="3 5" key="2">
    <citation type="journal article" date="2013" name="Nature">
        <title>Insights into bilaterian evolution from three spiralian genomes.</title>
        <authorList>
            <person name="Simakov O."/>
            <person name="Marletaz F."/>
            <person name="Cho S.J."/>
            <person name="Edsinger-Gonzales E."/>
            <person name="Havlak P."/>
            <person name="Hellsten U."/>
            <person name="Kuo D.H."/>
            <person name="Larsson T."/>
            <person name="Lv J."/>
            <person name="Arendt D."/>
            <person name="Savage R."/>
            <person name="Osoegawa K."/>
            <person name="de Jong P."/>
            <person name="Grimwood J."/>
            <person name="Chapman J.A."/>
            <person name="Shapiro H."/>
            <person name="Aerts A."/>
            <person name="Otillar R.P."/>
            <person name="Terry A.Y."/>
            <person name="Boore J.L."/>
            <person name="Grigoriev I.V."/>
            <person name="Lindberg D.R."/>
            <person name="Seaver E.C."/>
            <person name="Weisblat D.A."/>
            <person name="Putnam N.H."/>
            <person name="Rokhsar D.S."/>
        </authorList>
    </citation>
    <scope>NUCLEOTIDE SEQUENCE</scope>
</reference>
<evidence type="ECO:0000313" key="5">
    <source>
        <dbReference type="Proteomes" id="UP000015101"/>
    </source>
</evidence>
<dbReference type="GO" id="GO:0000977">
    <property type="term" value="F:RNA polymerase II transcription regulatory region sequence-specific DNA binding"/>
    <property type="evidence" value="ECO:0000318"/>
    <property type="project" value="GO_Central"/>
</dbReference>
<evidence type="ECO:0000313" key="4">
    <source>
        <dbReference type="EnsemblMetazoa" id="HelroP126756"/>
    </source>
</evidence>
<dbReference type="PANTHER" id="PTHR23349">
    <property type="entry name" value="BASIC HELIX-LOOP-HELIX TRANSCRIPTION FACTOR, TWIST"/>
    <property type="match status" value="1"/>
</dbReference>
<reference evidence="4" key="3">
    <citation type="submission" date="2015-06" db="UniProtKB">
        <authorList>
            <consortium name="EnsemblMetazoa"/>
        </authorList>
    </citation>
    <scope>IDENTIFICATION</scope>
</reference>
<name>T1EHA9_HELRO</name>
<dbReference type="Gene3D" id="4.10.280.10">
    <property type="entry name" value="Helix-loop-helix DNA-binding domain"/>
    <property type="match status" value="1"/>
</dbReference>
<dbReference type="OrthoDB" id="6161578at2759"/>
<dbReference type="GeneID" id="20195959"/>
<dbReference type="eggNOG" id="KOG4029">
    <property type="taxonomic scope" value="Eukaryota"/>
</dbReference>
<reference evidence="5" key="1">
    <citation type="submission" date="2012-12" db="EMBL/GenBank/DDBJ databases">
        <authorList>
            <person name="Hellsten U."/>
            <person name="Grimwood J."/>
            <person name="Chapman J.A."/>
            <person name="Shapiro H."/>
            <person name="Aerts A."/>
            <person name="Otillar R.P."/>
            <person name="Terry A.Y."/>
            <person name="Boore J.L."/>
            <person name="Simakov O."/>
            <person name="Marletaz F."/>
            <person name="Cho S.-J."/>
            <person name="Edsinger-Gonzales E."/>
            <person name="Havlak P."/>
            <person name="Kuo D.-H."/>
            <person name="Larsson T."/>
            <person name="Lv J."/>
            <person name="Arendt D."/>
            <person name="Savage R."/>
            <person name="Osoegawa K."/>
            <person name="de Jong P."/>
            <person name="Lindberg D.R."/>
            <person name="Seaver E.C."/>
            <person name="Weisblat D.A."/>
            <person name="Putnam N.H."/>
            <person name="Grigoriev I.V."/>
            <person name="Rokhsar D.S."/>
        </authorList>
    </citation>
    <scope>NUCLEOTIDE SEQUENCE</scope>
</reference>
<keyword evidence="5" id="KW-1185">Reference proteome</keyword>
<dbReference type="RefSeq" id="XP_009020450.1">
    <property type="nucleotide sequence ID" value="XM_009022202.1"/>
</dbReference>
<dbReference type="EMBL" id="AMQM01005020">
    <property type="status" value="NOT_ANNOTATED_CDS"/>
    <property type="molecule type" value="Genomic_DNA"/>
</dbReference>
<dbReference type="InterPro" id="IPR050283">
    <property type="entry name" value="E-box_TF_Regulators"/>
</dbReference>
<evidence type="ECO:0000259" key="2">
    <source>
        <dbReference type="PROSITE" id="PS50888"/>
    </source>
</evidence>
<evidence type="ECO:0000313" key="3">
    <source>
        <dbReference type="EMBL" id="ESO01214.1"/>
    </source>
</evidence>
<dbReference type="SUPFAM" id="SSF47459">
    <property type="entry name" value="HLH, helix-loop-helix DNA-binding domain"/>
    <property type="match status" value="1"/>
</dbReference>
<dbReference type="EMBL" id="KB096785">
    <property type="protein sequence ID" value="ESO01214.1"/>
    <property type="molecule type" value="Genomic_DNA"/>
</dbReference>
<gene>
    <name evidence="4" type="primary">20195959</name>
    <name evidence="3" type="ORF">HELRODRAFT_126756</name>
</gene>
<dbReference type="InterPro" id="IPR011598">
    <property type="entry name" value="bHLH_dom"/>
</dbReference>
<dbReference type="KEGG" id="hro:HELRODRAFT_126756"/>
<protein>
    <recommendedName>
        <fullName evidence="2">BHLH domain-containing protein</fullName>
    </recommendedName>
</protein>
<organism evidence="4 5">
    <name type="scientific">Helobdella robusta</name>
    <name type="common">Californian leech</name>
    <dbReference type="NCBI Taxonomy" id="6412"/>
    <lineage>
        <taxon>Eukaryota</taxon>
        <taxon>Metazoa</taxon>
        <taxon>Spiralia</taxon>
        <taxon>Lophotrochozoa</taxon>
        <taxon>Annelida</taxon>
        <taxon>Clitellata</taxon>
        <taxon>Hirudinea</taxon>
        <taxon>Rhynchobdellida</taxon>
        <taxon>Glossiphoniidae</taxon>
        <taxon>Helobdella</taxon>
    </lineage>
</organism>
<dbReference type="CTD" id="20195959"/>
<dbReference type="PROSITE" id="PS50888">
    <property type="entry name" value="BHLH"/>
    <property type="match status" value="1"/>
</dbReference>
<dbReference type="OMA" id="MAQSYII"/>
<proteinExistence type="predicted"/>
<feature type="region of interest" description="Disordered" evidence="1">
    <location>
        <begin position="1"/>
        <end position="20"/>
    </location>
</feature>